<keyword evidence="3" id="KW-1185">Reference proteome</keyword>
<dbReference type="InterPro" id="IPR031330">
    <property type="entry name" value="Gly_Hdrlase_35_cat"/>
</dbReference>
<gene>
    <name evidence="2" type="ORF">SVUK_LOCUS6505</name>
</gene>
<dbReference type="AlphaFoldDB" id="A0A3P7J555"/>
<sequence>MLSCNLFGIPYSFSRLCRIRALGFNAIQYYIPWNFHELYEGKIHCLRKNPATAAHSHIWLEANLLTLVDS</sequence>
<name>A0A3P7J555_STRVU</name>
<dbReference type="Pfam" id="PF01301">
    <property type="entry name" value="Glyco_hydro_35"/>
    <property type="match status" value="1"/>
</dbReference>
<evidence type="ECO:0000259" key="1">
    <source>
        <dbReference type="Pfam" id="PF01301"/>
    </source>
</evidence>
<dbReference type="Gene3D" id="3.20.20.80">
    <property type="entry name" value="Glycosidases"/>
    <property type="match status" value="1"/>
</dbReference>
<proteinExistence type="predicted"/>
<feature type="domain" description="Glycoside hydrolase 35 catalytic" evidence="1">
    <location>
        <begin position="14"/>
        <end position="44"/>
    </location>
</feature>
<dbReference type="InterPro" id="IPR017853">
    <property type="entry name" value="GH"/>
</dbReference>
<evidence type="ECO:0000313" key="3">
    <source>
        <dbReference type="Proteomes" id="UP000270094"/>
    </source>
</evidence>
<dbReference type="SUPFAM" id="SSF51445">
    <property type="entry name" value="(Trans)glycosidases"/>
    <property type="match status" value="1"/>
</dbReference>
<evidence type="ECO:0000313" key="2">
    <source>
        <dbReference type="EMBL" id="VDM71507.1"/>
    </source>
</evidence>
<dbReference type="Proteomes" id="UP000270094">
    <property type="component" value="Unassembled WGS sequence"/>
</dbReference>
<dbReference type="EMBL" id="UYYB01020718">
    <property type="protein sequence ID" value="VDM71507.1"/>
    <property type="molecule type" value="Genomic_DNA"/>
</dbReference>
<accession>A0A3P7J555</accession>
<organism evidence="2 3">
    <name type="scientific">Strongylus vulgaris</name>
    <name type="common">Blood worm</name>
    <dbReference type="NCBI Taxonomy" id="40348"/>
    <lineage>
        <taxon>Eukaryota</taxon>
        <taxon>Metazoa</taxon>
        <taxon>Ecdysozoa</taxon>
        <taxon>Nematoda</taxon>
        <taxon>Chromadorea</taxon>
        <taxon>Rhabditida</taxon>
        <taxon>Rhabditina</taxon>
        <taxon>Rhabditomorpha</taxon>
        <taxon>Strongyloidea</taxon>
        <taxon>Strongylidae</taxon>
        <taxon>Strongylus</taxon>
    </lineage>
</organism>
<protein>
    <recommendedName>
        <fullName evidence="1">Glycoside hydrolase 35 catalytic domain-containing protein</fullName>
    </recommendedName>
</protein>
<reference evidence="2 3" key="1">
    <citation type="submission" date="2018-11" db="EMBL/GenBank/DDBJ databases">
        <authorList>
            <consortium name="Pathogen Informatics"/>
        </authorList>
    </citation>
    <scope>NUCLEOTIDE SEQUENCE [LARGE SCALE GENOMIC DNA]</scope>
</reference>